<organism evidence="2 3">
    <name type="scientific">Phytophthora fragariaefolia</name>
    <dbReference type="NCBI Taxonomy" id="1490495"/>
    <lineage>
        <taxon>Eukaryota</taxon>
        <taxon>Sar</taxon>
        <taxon>Stramenopiles</taxon>
        <taxon>Oomycota</taxon>
        <taxon>Peronosporomycetes</taxon>
        <taxon>Peronosporales</taxon>
        <taxon>Peronosporaceae</taxon>
        <taxon>Phytophthora</taxon>
    </lineage>
</organism>
<accession>A0A9W6X2X2</accession>
<dbReference type="AlphaFoldDB" id="A0A9W6X2X2"/>
<feature type="region of interest" description="Disordered" evidence="1">
    <location>
        <begin position="23"/>
        <end position="43"/>
    </location>
</feature>
<comment type="caution">
    <text evidence="2">The sequence shown here is derived from an EMBL/GenBank/DDBJ whole genome shotgun (WGS) entry which is preliminary data.</text>
</comment>
<protein>
    <submittedName>
        <fullName evidence="2">Unnamed protein product</fullName>
    </submittedName>
</protein>
<reference evidence="2" key="1">
    <citation type="submission" date="2023-04" db="EMBL/GenBank/DDBJ databases">
        <title>Phytophthora fragariaefolia NBRC 109709.</title>
        <authorList>
            <person name="Ichikawa N."/>
            <person name="Sato H."/>
            <person name="Tonouchi N."/>
        </authorList>
    </citation>
    <scope>NUCLEOTIDE SEQUENCE</scope>
    <source>
        <strain evidence="2">NBRC 109709</strain>
    </source>
</reference>
<dbReference type="Proteomes" id="UP001165121">
    <property type="component" value="Unassembled WGS sequence"/>
</dbReference>
<evidence type="ECO:0000313" key="2">
    <source>
        <dbReference type="EMBL" id="GMF27749.1"/>
    </source>
</evidence>
<name>A0A9W6X2X2_9STRA</name>
<keyword evidence="3" id="KW-1185">Reference proteome</keyword>
<sequence>MTARTDLYPGEAAVPIIRGKRSRVAAPTTRSTGNGPNALDIADSDNDIVASGFSSSSQGENVRDIQHMHRPLTKKGAWLFLRTTNSISDFDDNSLPRTRHRGVAFYPSPTDQRVHSVIVRQRHTGKEPQMLLQSFQHSQRIDFIATPSVLRGAHLVLDWVSQSCIFAGLAQVMRYLQRKTELTSGISPLEITCLHQLDLRVSQISLVRYHEFANNFYNKDTRKFIGVA</sequence>
<gene>
    <name evidence="2" type="ORF">Pfra01_000558000</name>
</gene>
<dbReference type="EMBL" id="BSXT01000446">
    <property type="protein sequence ID" value="GMF27749.1"/>
    <property type="molecule type" value="Genomic_DNA"/>
</dbReference>
<evidence type="ECO:0000256" key="1">
    <source>
        <dbReference type="SAM" id="MobiDB-lite"/>
    </source>
</evidence>
<evidence type="ECO:0000313" key="3">
    <source>
        <dbReference type="Proteomes" id="UP001165121"/>
    </source>
</evidence>
<proteinExistence type="predicted"/>